<keyword evidence="2" id="KW-1185">Reference proteome</keyword>
<feature type="region of interest" description="Disordered" evidence="1">
    <location>
        <begin position="46"/>
        <end position="79"/>
    </location>
</feature>
<feature type="region of interest" description="Disordered" evidence="1">
    <location>
        <begin position="262"/>
        <end position="311"/>
    </location>
</feature>
<reference evidence="3" key="1">
    <citation type="submission" date="2025-08" db="UniProtKB">
        <authorList>
            <consortium name="RefSeq"/>
        </authorList>
    </citation>
    <scope>IDENTIFICATION</scope>
</reference>
<evidence type="ECO:0000313" key="3">
    <source>
        <dbReference type="RefSeq" id="XP_036365366.1"/>
    </source>
</evidence>
<gene>
    <name evidence="3" type="primary">LOC118766197</name>
</gene>
<dbReference type="RefSeq" id="XP_036365366.1">
    <property type="nucleotide sequence ID" value="XM_036509473.1"/>
</dbReference>
<feature type="compositionally biased region" description="Polar residues" evidence="1">
    <location>
        <begin position="235"/>
        <end position="246"/>
    </location>
</feature>
<accession>A0A7E6FC91</accession>
<feature type="region of interest" description="Disordered" evidence="1">
    <location>
        <begin position="234"/>
        <end position="253"/>
    </location>
</feature>
<feature type="compositionally biased region" description="Polar residues" evidence="1">
    <location>
        <begin position="46"/>
        <end position="60"/>
    </location>
</feature>
<protein>
    <submittedName>
        <fullName evidence="3">Uncharacterized protein LOC118766197</fullName>
    </submittedName>
</protein>
<feature type="compositionally biased region" description="Basic and acidic residues" evidence="1">
    <location>
        <begin position="62"/>
        <end position="78"/>
    </location>
</feature>
<evidence type="ECO:0000256" key="1">
    <source>
        <dbReference type="SAM" id="MobiDB-lite"/>
    </source>
</evidence>
<dbReference type="KEGG" id="osn:118766197"/>
<evidence type="ECO:0000313" key="2">
    <source>
        <dbReference type="Proteomes" id="UP000515154"/>
    </source>
</evidence>
<organism evidence="2 3">
    <name type="scientific">Octopus sinensis</name>
    <name type="common">East Asian common octopus</name>
    <dbReference type="NCBI Taxonomy" id="2607531"/>
    <lineage>
        <taxon>Eukaryota</taxon>
        <taxon>Metazoa</taxon>
        <taxon>Spiralia</taxon>
        <taxon>Lophotrochozoa</taxon>
        <taxon>Mollusca</taxon>
        <taxon>Cephalopoda</taxon>
        <taxon>Coleoidea</taxon>
        <taxon>Octopodiformes</taxon>
        <taxon>Octopoda</taxon>
        <taxon>Incirrata</taxon>
        <taxon>Octopodidae</taxon>
        <taxon>Octopus</taxon>
    </lineage>
</organism>
<proteinExistence type="predicted"/>
<dbReference type="AlphaFoldDB" id="A0A7E6FC91"/>
<dbReference type="Proteomes" id="UP000515154">
    <property type="component" value="Linkage group LG15"/>
</dbReference>
<sequence length="311" mass="36870">MEDLLTETCSMLNSLLSKIDTLFANIASTIITIQNILSKNNQANTTDNTNLLAGPPQSQRTTNDEETKTDTNQEEPLKPQDWNKLLNQRKYAYWKSIRCKNRANIYQNWRDLKNPILPRKFLIKEIRGETLEETTIRATLALCRLETEISLLQTRSAHQEDKIKTIDTVIMAEITEKNNKQNKEKLQQLWKEDTKREEERSRIMWTKQHEWFLNYEKNYGEESIMKTKKLPKQMNRYNKPTPQTYWTPRHQNKPYQTQTKIPLLTLPNPPLTDTQNMKDNHQPKTPQKQTHHQQDEHNTYNQQPITLGEKK</sequence>
<name>A0A7E6FC91_9MOLL</name>
<feature type="compositionally biased region" description="Low complexity" evidence="1">
    <location>
        <begin position="262"/>
        <end position="274"/>
    </location>
</feature>